<proteinExistence type="predicted"/>
<dbReference type="Proteomes" id="UP000838756">
    <property type="component" value="Unassembled WGS sequence"/>
</dbReference>
<dbReference type="OrthoDB" id="5806726at2759"/>
<protein>
    <submittedName>
        <fullName evidence="1">Jg22380 protein</fullName>
    </submittedName>
</protein>
<reference evidence="1" key="1">
    <citation type="submission" date="2022-03" db="EMBL/GenBank/DDBJ databases">
        <authorList>
            <person name="Lindestad O."/>
        </authorList>
    </citation>
    <scope>NUCLEOTIDE SEQUENCE</scope>
</reference>
<dbReference type="AlphaFoldDB" id="A0A8S4QNP4"/>
<sequence>EGMLRRQHTEAETLHAVQLMGWEWKLKEMGLCDYKTSPKIDSTHVPQIHVSNFDLPA</sequence>
<organism evidence="1 2">
    <name type="scientific">Pararge aegeria aegeria</name>
    <dbReference type="NCBI Taxonomy" id="348720"/>
    <lineage>
        <taxon>Eukaryota</taxon>
        <taxon>Metazoa</taxon>
        <taxon>Ecdysozoa</taxon>
        <taxon>Arthropoda</taxon>
        <taxon>Hexapoda</taxon>
        <taxon>Insecta</taxon>
        <taxon>Pterygota</taxon>
        <taxon>Neoptera</taxon>
        <taxon>Endopterygota</taxon>
        <taxon>Lepidoptera</taxon>
        <taxon>Glossata</taxon>
        <taxon>Ditrysia</taxon>
        <taxon>Papilionoidea</taxon>
        <taxon>Nymphalidae</taxon>
        <taxon>Satyrinae</taxon>
        <taxon>Satyrini</taxon>
        <taxon>Parargina</taxon>
        <taxon>Pararge</taxon>
    </lineage>
</organism>
<keyword evidence="2" id="KW-1185">Reference proteome</keyword>
<gene>
    <name evidence="1" type="primary">jg22380</name>
    <name evidence="1" type="ORF">PAEG_LOCUS3783</name>
</gene>
<feature type="non-terminal residue" evidence="1">
    <location>
        <position position="1"/>
    </location>
</feature>
<evidence type="ECO:0000313" key="1">
    <source>
        <dbReference type="EMBL" id="CAH2215697.1"/>
    </source>
</evidence>
<evidence type="ECO:0000313" key="2">
    <source>
        <dbReference type="Proteomes" id="UP000838756"/>
    </source>
</evidence>
<comment type="caution">
    <text evidence="1">The sequence shown here is derived from an EMBL/GenBank/DDBJ whole genome shotgun (WGS) entry which is preliminary data.</text>
</comment>
<accession>A0A8S4QNP4</accession>
<name>A0A8S4QNP4_9NEOP</name>
<dbReference type="EMBL" id="CAKXAJ010012418">
    <property type="protein sequence ID" value="CAH2215697.1"/>
    <property type="molecule type" value="Genomic_DNA"/>
</dbReference>